<name>A0A9K3GGE3_9EUKA</name>
<gene>
    <name evidence="1" type="ORF">KIPB_001554</name>
    <name evidence="2" type="ORF">KIPB_002617</name>
</gene>
<dbReference type="PANTHER" id="PTHR35373">
    <property type="entry name" value="PROTEIN CBG16894"/>
    <property type="match status" value="1"/>
</dbReference>
<evidence type="ECO:0000313" key="1">
    <source>
        <dbReference type="EMBL" id="GIQ80715.1"/>
    </source>
</evidence>
<comment type="caution">
    <text evidence="2">The sequence shown here is derived from an EMBL/GenBank/DDBJ whole genome shotgun (WGS) entry which is preliminary data.</text>
</comment>
<evidence type="ECO:0000313" key="2">
    <source>
        <dbReference type="EMBL" id="GIQ81630.1"/>
    </source>
</evidence>
<proteinExistence type="predicted"/>
<reference evidence="2" key="1">
    <citation type="submission" date="2016-10" db="EMBL/GenBank/DDBJ databases">
        <authorList>
            <person name="Tanifuji G."/>
            <person name="Kume K."/>
            <person name="Nakayama T."/>
            <person name="Takabayashi S."/>
            <person name="Hashimoto T."/>
        </authorList>
    </citation>
    <scope>NUCLEOTIDE SEQUENCE</scope>
    <source>
        <strain evidence="2">NY0173</strain>
    </source>
</reference>
<organism evidence="2 3">
    <name type="scientific">Kipferlia bialata</name>
    <dbReference type="NCBI Taxonomy" id="797122"/>
    <lineage>
        <taxon>Eukaryota</taxon>
        <taxon>Metamonada</taxon>
        <taxon>Carpediemonas-like organisms</taxon>
        <taxon>Kipferlia</taxon>
    </lineage>
</organism>
<dbReference type="Proteomes" id="UP000265618">
    <property type="component" value="Unassembled WGS sequence"/>
</dbReference>
<dbReference type="EMBL" id="BDIP01000225">
    <property type="protein sequence ID" value="GIQ80715.1"/>
    <property type="molecule type" value="Genomic_DNA"/>
</dbReference>
<evidence type="ECO:0000313" key="3">
    <source>
        <dbReference type="Proteomes" id="UP000265618"/>
    </source>
</evidence>
<protein>
    <submittedName>
        <fullName evidence="2">Uncharacterized protein</fullName>
    </submittedName>
</protein>
<sequence>MAYSELPENPDVVYKDKYVTLHRNKIVINHYYFPIGKKTLNFNEIRRVQDATALPFLLSKTWGMSVDFTVWWAAGRRSAAGNEGIGKVILWTAEGNFAGFNVGNIGAFIRQCQALELTVFTSDKAPSVSDKGQKSKKNVE</sequence>
<accession>A0A9K3GGE3</accession>
<dbReference type="OrthoDB" id="10001099at2759"/>
<reference evidence="2 3" key="2">
    <citation type="journal article" date="2018" name="PLoS ONE">
        <title>The draft genome of Kipferlia bialata reveals reductive genome evolution in fornicate parasites.</title>
        <authorList>
            <person name="Tanifuji G."/>
            <person name="Takabayashi S."/>
            <person name="Kume K."/>
            <person name="Takagi M."/>
            <person name="Nakayama T."/>
            <person name="Kamikawa R."/>
            <person name="Inagaki Y."/>
            <person name="Hashimoto T."/>
        </authorList>
    </citation>
    <scope>NUCLEOTIDE SEQUENCE [LARGE SCALE GENOMIC DNA]</scope>
    <source>
        <strain evidence="2">NY0173</strain>
    </source>
</reference>
<dbReference type="EMBL" id="BDIP01000449">
    <property type="protein sequence ID" value="GIQ81630.1"/>
    <property type="molecule type" value="Genomic_DNA"/>
</dbReference>
<keyword evidence="3" id="KW-1185">Reference proteome</keyword>
<dbReference type="AlphaFoldDB" id="A0A9K3GGE3"/>